<dbReference type="Gene3D" id="1.50.10.10">
    <property type="match status" value="1"/>
</dbReference>
<feature type="non-terminal residue" evidence="3">
    <location>
        <position position="619"/>
    </location>
</feature>
<evidence type="ECO:0000259" key="2">
    <source>
        <dbReference type="Pfam" id="PF22422"/>
    </source>
</evidence>
<dbReference type="InterPro" id="IPR054491">
    <property type="entry name" value="MGH1-like_GH"/>
</dbReference>
<proteinExistence type="predicted"/>
<dbReference type="InterPro" id="IPR032856">
    <property type="entry name" value="GDE_N_bis"/>
</dbReference>
<evidence type="ECO:0000259" key="1">
    <source>
        <dbReference type="Pfam" id="PF14742"/>
    </source>
</evidence>
<gene>
    <name evidence="3" type="ORF">ENG63_04040</name>
</gene>
<dbReference type="GO" id="GO:0005975">
    <property type="term" value="P:carbohydrate metabolic process"/>
    <property type="evidence" value="ECO:0007669"/>
    <property type="project" value="InterPro"/>
</dbReference>
<dbReference type="Pfam" id="PF22422">
    <property type="entry name" value="MGH1-like_GH"/>
    <property type="match status" value="1"/>
</dbReference>
<dbReference type="Proteomes" id="UP000886289">
    <property type="component" value="Unassembled WGS sequence"/>
</dbReference>
<feature type="domain" description="Mannosylglycerate hydrolase MGH1-like glycoside hydrolase" evidence="2">
    <location>
        <begin position="300"/>
        <end position="598"/>
    </location>
</feature>
<dbReference type="InterPro" id="IPR008928">
    <property type="entry name" value="6-hairpin_glycosidase_sf"/>
</dbReference>
<comment type="caution">
    <text evidence="3">The sequence shown here is derived from an EMBL/GenBank/DDBJ whole genome shotgun (WGS) entry which is preliminary data.</text>
</comment>
<name>A0A7C0U293_DESA2</name>
<evidence type="ECO:0000313" key="3">
    <source>
        <dbReference type="EMBL" id="HDD44016.1"/>
    </source>
</evidence>
<dbReference type="EMBL" id="DRBS01000154">
    <property type="protein sequence ID" value="HDD44016.1"/>
    <property type="molecule type" value="Genomic_DNA"/>
</dbReference>
<organism evidence="3">
    <name type="scientific">Desulfofervidus auxilii</name>
    <dbReference type="NCBI Taxonomy" id="1621989"/>
    <lineage>
        <taxon>Bacteria</taxon>
        <taxon>Pseudomonadati</taxon>
        <taxon>Thermodesulfobacteriota</taxon>
        <taxon>Candidatus Desulfofervidia</taxon>
        <taxon>Candidatus Desulfofervidales</taxon>
        <taxon>Candidatus Desulfofervidaceae</taxon>
        <taxon>Candidatus Desulfofervidus</taxon>
    </lineage>
</organism>
<dbReference type="Pfam" id="PF14742">
    <property type="entry name" value="GDE_N_bis"/>
    <property type="match status" value="1"/>
</dbReference>
<sequence length="619" mass="70453">MVIEPHKYYILARSGEIEHGLILKQGDSFAIFNHYGNIEQSGLGKQGIYHRGTRYISRLEFFICNTKPFFLSSGVREDNILLTVDLTNPDIIIDNNLFLSRGSLHIFRSKFLFEGSYYERIKIQNFAPFNINLPIFIAFDADFADIFEVRGVKRKKRGERLKAIIKGDAITLGYKGLDGVFRQTNIAFYPSPSEIFPSQVKFHLNLAPKETATLFLTINCIESGASQSLSYEDALLRTKKVLKELRERTCVIFTSNEQFNAWLNRSFSDIFMMLTETPFGLYPYAGIPWFNTIFGRDGIITALECLWINPDIAKGVLNYLAYTQAKEEIPEKDAQPGKIVHEIRKGEMAATGEIPFDYYYGSVDTTPLFIILAGAYYERTGDKEFIENLWPHIELALNWIDTYGDLDKDSFIEYLPSVNGLVNKGWKDSHDSVFHANGNLAKPPIALVEVQGYVYAAKRKAACLAKILGKEKMTKKLLREAESLKRKFNDMFWCNDINSYALALDGDKCPCKVRTSNAGHALFSGIAKRGYAKRLVRTLFEDHLFSGWGIRTVSSLERAYNPISYHNGSVWPHDNAIIAYGLSRYGFKEDVLKIIKGLFEASTFFGLHRLPELFCGFPR</sequence>
<feature type="domain" description="Putative glycogen debranching enzyme N-terminal" evidence="1">
    <location>
        <begin position="23"/>
        <end position="216"/>
    </location>
</feature>
<dbReference type="InterPro" id="IPR012341">
    <property type="entry name" value="6hp_glycosidase-like_sf"/>
</dbReference>
<accession>A0A7C0U293</accession>
<dbReference type="SUPFAM" id="SSF48208">
    <property type="entry name" value="Six-hairpin glycosidases"/>
    <property type="match status" value="1"/>
</dbReference>
<reference evidence="3" key="1">
    <citation type="journal article" date="2020" name="mSystems">
        <title>Genome- and Community-Level Interaction Insights into Carbon Utilization and Element Cycling Functions of Hydrothermarchaeota in Hydrothermal Sediment.</title>
        <authorList>
            <person name="Zhou Z."/>
            <person name="Liu Y."/>
            <person name="Xu W."/>
            <person name="Pan J."/>
            <person name="Luo Z.H."/>
            <person name="Li M."/>
        </authorList>
    </citation>
    <scope>NUCLEOTIDE SEQUENCE [LARGE SCALE GENOMIC DNA]</scope>
    <source>
        <strain evidence="3">HyVt-233</strain>
    </source>
</reference>
<protein>
    <submittedName>
        <fullName evidence="3">Amylo-alpha-1,6-glucosidase</fullName>
    </submittedName>
</protein>
<dbReference type="AlphaFoldDB" id="A0A7C0U293"/>